<dbReference type="InterPro" id="IPR017927">
    <property type="entry name" value="FAD-bd_FR_type"/>
</dbReference>
<keyword evidence="5" id="KW-0560">Oxidoreductase</keyword>
<evidence type="ECO:0000256" key="6">
    <source>
        <dbReference type="ARBA" id="ARBA00023004"/>
    </source>
</evidence>
<evidence type="ECO:0000256" key="4">
    <source>
        <dbReference type="ARBA" id="ARBA00022723"/>
    </source>
</evidence>
<dbReference type="InterPro" id="IPR017938">
    <property type="entry name" value="Riboflavin_synthase-like_b-brl"/>
</dbReference>
<comment type="cofactor">
    <cofactor evidence="1">
        <name>FAD</name>
        <dbReference type="ChEBI" id="CHEBI:57692"/>
    </cofactor>
</comment>
<dbReference type="SUPFAM" id="SSF54292">
    <property type="entry name" value="2Fe-2S ferredoxin-like"/>
    <property type="match status" value="1"/>
</dbReference>
<dbReference type="PROSITE" id="PS51085">
    <property type="entry name" value="2FE2S_FER_2"/>
    <property type="match status" value="1"/>
</dbReference>
<dbReference type="CDD" id="cd06185">
    <property type="entry name" value="PDR_like"/>
    <property type="match status" value="1"/>
</dbReference>
<evidence type="ECO:0000256" key="7">
    <source>
        <dbReference type="ARBA" id="ARBA00023014"/>
    </source>
</evidence>
<keyword evidence="2" id="KW-0285">Flavoprotein</keyword>
<dbReference type="InterPro" id="IPR050415">
    <property type="entry name" value="MRET"/>
</dbReference>
<dbReference type="GO" id="GO:0016491">
    <property type="term" value="F:oxidoreductase activity"/>
    <property type="evidence" value="ECO:0007669"/>
    <property type="project" value="UniProtKB-KW"/>
</dbReference>
<dbReference type="RefSeq" id="WP_043983959.1">
    <property type="nucleotide sequence ID" value="NZ_BAAARC010000011.1"/>
</dbReference>
<dbReference type="InterPro" id="IPR036010">
    <property type="entry name" value="2Fe-2S_ferredoxin-like_sf"/>
</dbReference>
<keyword evidence="3" id="KW-0001">2Fe-2S</keyword>
<dbReference type="InterPro" id="IPR039261">
    <property type="entry name" value="FNR_nucleotide-bd"/>
</dbReference>
<accession>A0A0D1JB03</accession>
<dbReference type="Gene3D" id="3.10.20.30">
    <property type="match status" value="1"/>
</dbReference>
<dbReference type="GO" id="GO:0051537">
    <property type="term" value="F:2 iron, 2 sulfur cluster binding"/>
    <property type="evidence" value="ECO:0007669"/>
    <property type="project" value="UniProtKB-KW"/>
</dbReference>
<comment type="caution">
    <text evidence="10">The sequence shown here is derived from an EMBL/GenBank/DDBJ whole genome shotgun (WGS) entry which is preliminary data.</text>
</comment>
<keyword evidence="4" id="KW-0479">Metal-binding</keyword>
<feature type="domain" description="FAD-binding FR-type" evidence="9">
    <location>
        <begin position="1"/>
        <end position="105"/>
    </location>
</feature>
<dbReference type="Gene3D" id="3.40.50.80">
    <property type="entry name" value="Nucleotide-binding domain of ferredoxin-NADP reductase (FNR) module"/>
    <property type="match status" value="1"/>
</dbReference>
<dbReference type="PANTHER" id="PTHR47354">
    <property type="entry name" value="NADH OXIDOREDUCTASE HCR"/>
    <property type="match status" value="1"/>
</dbReference>
<dbReference type="GO" id="GO:0046872">
    <property type="term" value="F:metal ion binding"/>
    <property type="evidence" value="ECO:0007669"/>
    <property type="project" value="UniProtKB-KW"/>
</dbReference>
<evidence type="ECO:0000256" key="2">
    <source>
        <dbReference type="ARBA" id="ARBA00022630"/>
    </source>
</evidence>
<dbReference type="PROSITE" id="PS51384">
    <property type="entry name" value="FAD_FR"/>
    <property type="match status" value="1"/>
</dbReference>
<dbReference type="InterPro" id="IPR001041">
    <property type="entry name" value="2Fe-2S_ferredoxin-type"/>
</dbReference>
<evidence type="ECO:0000256" key="5">
    <source>
        <dbReference type="ARBA" id="ARBA00023002"/>
    </source>
</evidence>
<dbReference type="Pfam" id="PF00175">
    <property type="entry name" value="NAD_binding_1"/>
    <property type="match status" value="1"/>
</dbReference>
<dbReference type="CDD" id="cd00207">
    <property type="entry name" value="fer2"/>
    <property type="match status" value="1"/>
</dbReference>
<evidence type="ECO:0000256" key="1">
    <source>
        <dbReference type="ARBA" id="ARBA00001974"/>
    </source>
</evidence>
<dbReference type="EMBL" id="JXST01000001">
    <property type="protein sequence ID" value="KIU18763.1"/>
    <property type="molecule type" value="Genomic_DNA"/>
</dbReference>
<dbReference type="AlphaFoldDB" id="A0A0D1JB03"/>
<dbReference type="InterPro" id="IPR012675">
    <property type="entry name" value="Beta-grasp_dom_sf"/>
</dbReference>
<dbReference type="Gene3D" id="2.40.30.10">
    <property type="entry name" value="Translation factors"/>
    <property type="match status" value="1"/>
</dbReference>
<reference evidence="10 11" key="1">
    <citation type="submission" date="2015-01" db="EMBL/GenBank/DDBJ databases">
        <title>Genome sequence of Mycobacterium llatzerense and Mycobacterium immunogenum recovered from brain abscess.</title>
        <authorList>
            <person name="Greninger A.L."/>
            <person name="Langelier C."/>
            <person name="Cunningham G."/>
            <person name="Chiu C.Y."/>
            <person name="Miller S."/>
        </authorList>
    </citation>
    <scope>NUCLEOTIDE SEQUENCE [LARGE SCALE GENOMIC DNA]</scope>
    <source>
        <strain evidence="10 11">CLUC14</strain>
    </source>
</reference>
<proteinExistence type="predicted"/>
<evidence type="ECO:0000259" key="8">
    <source>
        <dbReference type="PROSITE" id="PS51085"/>
    </source>
</evidence>
<keyword evidence="6" id="KW-0408">Iron</keyword>
<dbReference type="Proteomes" id="UP000032221">
    <property type="component" value="Unassembled WGS sequence"/>
</dbReference>
<dbReference type="PROSITE" id="PS00197">
    <property type="entry name" value="2FE2S_FER_1"/>
    <property type="match status" value="1"/>
</dbReference>
<dbReference type="InterPro" id="IPR001433">
    <property type="entry name" value="OxRdtase_FAD/NAD-bd"/>
</dbReference>
<dbReference type="PRINTS" id="PR00409">
    <property type="entry name" value="PHDIOXRDTASE"/>
</dbReference>
<sequence length="320" mass="34362">MSATDVELVVRRRETAADGVVTLDLVEPDGNELPAWEPGAHIDLLLDEGLVRQYSLCGDPRETGTWRVGVLLDPNSRGGSQHVHAHLQEGSAVRVRGPRNNFPLVAAPRYLFIAGGIGITPMKAMAESAERAGLDWSMLYLGRSRSSMAFQQELQDTYGDRVTVWADDERGGFFDLASVLAEPSDGTVIYSCGPEPLLAAVEKHCAHWPDGSLHVERFTAKAPAAETLEQALDTYQVICQRSAITVEVSDGVPMLEALEDAGVPIMSSCGEGVCGTCRATVLEGTPDHRDSLLTDAERASGDVILPCVSHSLSGKLVLDL</sequence>
<dbReference type="PANTHER" id="PTHR47354:SF1">
    <property type="entry name" value="CARNITINE MONOOXYGENASE REDUCTASE SUBUNIT"/>
    <property type="match status" value="1"/>
</dbReference>
<dbReference type="PATRIC" id="fig|280871.6.peg.90"/>
<keyword evidence="7" id="KW-0411">Iron-sulfur</keyword>
<organism evidence="10 11">
    <name type="scientific">Mycolicibacterium llatzerense</name>
    <dbReference type="NCBI Taxonomy" id="280871"/>
    <lineage>
        <taxon>Bacteria</taxon>
        <taxon>Bacillati</taxon>
        <taxon>Actinomycetota</taxon>
        <taxon>Actinomycetes</taxon>
        <taxon>Mycobacteriales</taxon>
        <taxon>Mycobacteriaceae</taxon>
        <taxon>Mycolicibacterium</taxon>
    </lineage>
</organism>
<dbReference type="SUPFAM" id="SSF52343">
    <property type="entry name" value="Ferredoxin reductase-like, C-terminal NADP-linked domain"/>
    <property type="match status" value="1"/>
</dbReference>
<protein>
    <submittedName>
        <fullName evidence="10">Ferredoxin</fullName>
    </submittedName>
</protein>
<keyword evidence="11" id="KW-1185">Reference proteome</keyword>
<evidence type="ECO:0000259" key="9">
    <source>
        <dbReference type="PROSITE" id="PS51384"/>
    </source>
</evidence>
<dbReference type="InterPro" id="IPR006058">
    <property type="entry name" value="2Fe2S_fd_BS"/>
</dbReference>
<evidence type="ECO:0000313" key="11">
    <source>
        <dbReference type="Proteomes" id="UP000032221"/>
    </source>
</evidence>
<dbReference type="Pfam" id="PF00111">
    <property type="entry name" value="Fer2"/>
    <property type="match status" value="1"/>
</dbReference>
<evidence type="ECO:0000313" key="10">
    <source>
        <dbReference type="EMBL" id="KIU18763.1"/>
    </source>
</evidence>
<dbReference type="OrthoDB" id="502624at2"/>
<evidence type="ECO:0000256" key="3">
    <source>
        <dbReference type="ARBA" id="ARBA00022714"/>
    </source>
</evidence>
<gene>
    <name evidence="10" type="ORF">TL10_00450</name>
</gene>
<name>A0A0D1JB03_9MYCO</name>
<dbReference type="SUPFAM" id="SSF63380">
    <property type="entry name" value="Riboflavin synthase domain-like"/>
    <property type="match status" value="1"/>
</dbReference>
<feature type="domain" description="2Fe-2S ferredoxin-type" evidence="8">
    <location>
        <begin position="235"/>
        <end position="320"/>
    </location>
</feature>
<dbReference type="STRING" id="280871.TL10_00450"/>